<evidence type="ECO:0000256" key="4">
    <source>
        <dbReference type="ARBA" id="ARBA00022741"/>
    </source>
</evidence>
<keyword evidence="9" id="KW-0812">Transmembrane</keyword>
<dbReference type="PANTHER" id="PTHR45630:SF8">
    <property type="entry name" value="CATION-TRANSPORTING ATPASE"/>
    <property type="match status" value="1"/>
</dbReference>
<dbReference type="GO" id="GO:0019829">
    <property type="term" value="F:ATPase-coupled monoatomic cation transmembrane transporter activity"/>
    <property type="evidence" value="ECO:0007669"/>
    <property type="project" value="TreeGrafter"/>
</dbReference>
<dbReference type="GO" id="GO:0005524">
    <property type="term" value="F:ATP binding"/>
    <property type="evidence" value="ECO:0007669"/>
    <property type="project" value="UniProtKB-KW"/>
</dbReference>
<dbReference type="OrthoDB" id="6283373at2759"/>
<accession>A0A3S4ZKF0</accession>
<keyword evidence="6" id="KW-0460">Magnesium</keyword>
<evidence type="ECO:0000256" key="8">
    <source>
        <dbReference type="SAM" id="MobiDB-lite"/>
    </source>
</evidence>
<evidence type="ECO:0000256" key="9">
    <source>
        <dbReference type="SAM" id="Phobius"/>
    </source>
</evidence>
<comment type="caution">
    <text evidence="10">The sequence shown here is derived from an EMBL/GenBank/DDBJ whole genome shotgun (WGS) entry which is preliminary data.</text>
</comment>
<keyword evidence="11" id="KW-1185">Reference proteome</keyword>
<dbReference type="InterPro" id="IPR006544">
    <property type="entry name" value="P-type_TPase_V"/>
</dbReference>
<evidence type="ECO:0000256" key="1">
    <source>
        <dbReference type="ARBA" id="ARBA00004141"/>
    </source>
</evidence>
<dbReference type="PANTHER" id="PTHR45630">
    <property type="entry name" value="CATION-TRANSPORTING ATPASE-RELATED"/>
    <property type="match status" value="1"/>
</dbReference>
<feature type="transmembrane region" description="Helical" evidence="9">
    <location>
        <begin position="168"/>
        <end position="189"/>
    </location>
</feature>
<comment type="subcellular location">
    <subcellularLocation>
        <location evidence="1">Membrane</location>
        <topology evidence="1">Multi-pass membrane protein</topology>
    </subcellularLocation>
</comment>
<sequence length="190" mass="20753">MPVTKTPLPDVSSNSRRTSSATGRRRRIGLKAVVASHSGHKQLDLVDKTSTMPLALVPKMHPLQSPVSLPPTHRDFLLLRSLPEPSGPGIVDGVEEANGRLNSDDIFDIKTSGRHLLFCGTQVIQTRNYADERVLAVVSRTGFQTAKGEMVRAILFPKPMKFKFTQDAFQFVGALAVIAVIGFGISVYIM</sequence>
<organism evidence="10 11">
    <name type="scientific">Protopolystoma xenopodis</name>
    <dbReference type="NCBI Taxonomy" id="117903"/>
    <lineage>
        <taxon>Eukaryota</taxon>
        <taxon>Metazoa</taxon>
        <taxon>Spiralia</taxon>
        <taxon>Lophotrochozoa</taxon>
        <taxon>Platyhelminthes</taxon>
        <taxon>Monogenea</taxon>
        <taxon>Polyopisthocotylea</taxon>
        <taxon>Polystomatidea</taxon>
        <taxon>Polystomatidae</taxon>
        <taxon>Protopolystoma</taxon>
    </lineage>
</organism>
<feature type="non-terminal residue" evidence="10">
    <location>
        <position position="190"/>
    </location>
</feature>
<keyword evidence="9" id="KW-1133">Transmembrane helix</keyword>
<gene>
    <name evidence="10" type="ORF">PXEA_LOCUS7193</name>
</gene>
<evidence type="ECO:0000256" key="3">
    <source>
        <dbReference type="ARBA" id="ARBA00022723"/>
    </source>
</evidence>
<dbReference type="Proteomes" id="UP000784294">
    <property type="component" value="Unassembled WGS sequence"/>
</dbReference>
<keyword evidence="7" id="KW-1278">Translocase</keyword>
<proteinExistence type="predicted"/>
<evidence type="ECO:0000256" key="7">
    <source>
        <dbReference type="ARBA" id="ARBA00022967"/>
    </source>
</evidence>
<evidence type="ECO:0000313" key="10">
    <source>
        <dbReference type="EMBL" id="VEL13753.1"/>
    </source>
</evidence>
<dbReference type="GO" id="GO:0016020">
    <property type="term" value="C:membrane"/>
    <property type="evidence" value="ECO:0007669"/>
    <property type="project" value="UniProtKB-SubCell"/>
</dbReference>
<feature type="region of interest" description="Disordered" evidence="8">
    <location>
        <begin position="1"/>
        <end position="27"/>
    </location>
</feature>
<feature type="compositionally biased region" description="Low complexity" evidence="8">
    <location>
        <begin position="12"/>
        <end position="22"/>
    </location>
</feature>
<evidence type="ECO:0000256" key="5">
    <source>
        <dbReference type="ARBA" id="ARBA00022840"/>
    </source>
</evidence>
<dbReference type="AlphaFoldDB" id="A0A3S4ZKF0"/>
<keyword evidence="4" id="KW-0547">Nucleotide-binding</keyword>
<protein>
    <submittedName>
        <fullName evidence="10">Uncharacterized protein</fullName>
    </submittedName>
</protein>
<dbReference type="GO" id="GO:0046872">
    <property type="term" value="F:metal ion binding"/>
    <property type="evidence" value="ECO:0007669"/>
    <property type="project" value="UniProtKB-KW"/>
</dbReference>
<evidence type="ECO:0000313" key="11">
    <source>
        <dbReference type="Proteomes" id="UP000784294"/>
    </source>
</evidence>
<dbReference type="GO" id="GO:0140358">
    <property type="term" value="F:P-type transmembrane transporter activity"/>
    <property type="evidence" value="ECO:0007669"/>
    <property type="project" value="InterPro"/>
</dbReference>
<keyword evidence="5" id="KW-0067">ATP-binding</keyword>
<keyword evidence="2" id="KW-0597">Phosphoprotein</keyword>
<dbReference type="EMBL" id="CAAALY010018812">
    <property type="protein sequence ID" value="VEL13753.1"/>
    <property type="molecule type" value="Genomic_DNA"/>
</dbReference>
<evidence type="ECO:0000256" key="2">
    <source>
        <dbReference type="ARBA" id="ARBA00022553"/>
    </source>
</evidence>
<name>A0A3S4ZKF0_9PLAT</name>
<reference evidence="10" key="1">
    <citation type="submission" date="2018-11" db="EMBL/GenBank/DDBJ databases">
        <authorList>
            <consortium name="Pathogen Informatics"/>
        </authorList>
    </citation>
    <scope>NUCLEOTIDE SEQUENCE</scope>
</reference>
<dbReference type="Gene3D" id="2.70.150.10">
    <property type="entry name" value="Calcium-transporting ATPase, cytoplasmic transduction domain A"/>
    <property type="match status" value="1"/>
</dbReference>
<keyword evidence="9" id="KW-0472">Membrane</keyword>
<keyword evidence="3" id="KW-0479">Metal-binding</keyword>
<evidence type="ECO:0000256" key="6">
    <source>
        <dbReference type="ARBA" id="ARBA00022842"/>
    </source>
</evidence>